<dbReference type="GeneID" id="71761749"/>
<dbReference type="EMBL" id="CP095005">
    <property type="protein sequence ID" value="UOO93884.1"/>
    <property type="molecule type" value="Genomic_DNA"/>
</dbReference>
<reference evidence="4" key="3">
    <citation type="submission" date="2023-12" db="EMBL/GenBank/DDBJ databases">
        <authorList>
            <person name="Sun Q."/>
            <person name="Inoue M."/>
        </authorList>
    </citation>
    <scope>NUCLEOTIDE SEQUENCE</scope>
    <source>
        <strain evidence="4">JCM 12289</strain>
    </source>
</reference>
<dbReference type="InterPro" id="IPR055974">
    <property type="entry name" value="DUF7552"/>
</dbReference>
<dbReference type="RefSeq" id="WP_244698426.1">
    <property type="nucleotide sequence ID" value="NZ_BAAADN010000030.1"/>
</dbReference>
<evidence type="ECO:0000313" key="4">
    <source>
        <dbReference type="EMBL" id="GAA0463313.1"/>
    </source>
</evidence>
<evidence type="ECO:0000313" key="7">
    <source>
        <dbReference type="Proteomes" id="UP001500962"/>
    </source>
</evidence>
<dbReference type="EMBL" id="BAAADN010000030">
    <property type="protein sequence ID" value="GAA0463313.1"/>
    <property type="molecule type" value="Genomic_DNA"/>
</dbReference>
<dbReference type="KEGG" id="hdo:MUK72_07835"/>
<evidence type="ECO:0000313" key="5">
    <source>
        <dbReference type="EMBL" id="UOO93884.1"/>
    </source>
</evidence>
<sequence>MIGTTLGDIRDHIESLASDDGEYTLVCSRYGDRPVPAAELRFPNRATARAAAQAAEQYRAALRRYDPRLPYHDVIVQQNVPRSDGNGLADRRSSDRSNRVEPDIEGRIERHELVEFCHRTAAAVFETLSEAGYDAVETAVMDRYFDLAESIAEPDDLCLCLLEGMAVELDTRLDPSVQRDVLSAAARRLSSPILSTDAEPVAATLAYLRDRGVLRGSARSSGATEPDDGVRSVVVELSEYALTPHDGRLPTLPLVVELSRRRSEWLPAPVRVEAIDDGWRIRFAPARETDPIGVASAPIVADR</sequence>
<feature type="compositionally biased region" description="Basic and acidic residues" evidence="1">
    <location>
        <begin position="89"/>
        <end position="103"/>
    </location>
</feature>
<reference evidence="5" key="2">
    <citation type="submission" date="2022-04" db="EMBL/GenBank/DDBJ databases">
        <title>Sequencing and genomic assembly of Halococcus dombrowskii.</title>
        <authorList>
            <person name="Lim S.W."/>
            <person name="MacLea K.S."/>
        </authorList>
    </citation>
    <scope>NUCLEOTIDE SEQUENCE</scope>
    <source>
        <strain evidence="5">H4</strain>
    </source>
</reference>
<gene>
    <name evidence="4" type="ORF">GCM10008985_20060</name>
    <name evidence="5" type="ORF">MUK72_07835</name>
</gene>
<keyword evidence="6" id="KW-1185">Reference proteome</keyword>
<dbReference type="Proteomes" id="UP000830542">
    <property type="component" value="Chromosome"/>
</dbReference>
<feature type="domain" description="DUF7552" evidence="3">
    <location>
        <begin position="5"/>
        <end position="79"/>
    </location>
</feature>
<organism evidence="4 7">
    <name type="scientific">Halococcus dombrowskii</name>
    <dbReference type="NCBI Taxonomy" id="179637"/>
    <lineage>
        <taxon>Archaea</taxon>
        <taxon>Methanobacteriati</taxon>
        <taxon>Methanobacteriota</taxon>
        <taxon>Stenosarchaea group</taxon>
        <taxon>Halobacteria</taxon>
        <taxon>Halobacteriales</taxon>
        <taxon>Halococcaceae</taxon>
        <taxon>Halococcus</taxon>
    </lineage>
</organism>
<protein>
    <submittedName>
        <fullName evidence="4">Uncharacterized protein</fullName>
    </submittedName>
</protein>
<dbReference type="InterPro" id="IPR055973">
    <property type="entry name" value="DUF7551"/>
</dbReference>
<evidence type="ECO:0000259" key="3">
    <source>
        <dbReference type="Pfam" id="PF24422"/>
    </source>
</evidence>
<dbReference type="Pfam" id="PF24420">
    <property type="entry name" value="DUF7551"/>
    <property type="match status" value="1"/>
</dbReference>
<feature type="region of interest" description="Disordered" evidence="1">
    <location>
        <begin position="80"/>
        <end position="103"/>
    </location>
</feature>
<name>A0AAV3SGD6_HALDO</name>
<evidence type="ECO:0000259" key="2">
    <source>
        <dbReference type="Pfam" id="PF24420"/>
    </source>
</evidence>
<dbReference type="AlphaFoldDB" id="A0AAV3SGD6"/>
<reference evidence="4" key="1">
    <citation type="journal article" date="2014" name="Int. J. Syst. Evol. Microbiol.">
        <title>Complete genome sequence of Corynebacterium casei LMG S-19264T (=DSM 44701T), isolated from a smear-ripened cheese.</title>
        <authorList>
            <consortium name="US DOE Joint Genome Institute (JGI-PGF)"/>
            <person name="Walter F."/>
            <person name="Albersmeier A."/>
            <person name="Kalinowski J."/>
            <person name="Ruckert C."/>
        </authorList>
    </citation>
    <scope>NUCLEOTIDE SEQUENCE</scope>
    <source>
        <strain evidence="4">JCM 12289</strain>
    </source>
</reference>
<proteinExistence type="predicted"/>
<accession>A0AAV3SGD6</accession>
<dbReference type="Proteomes" id="UP001500962">
    <property type="component" value="Unassembled WGS sequence"/>
</dbReference>
<evidence type="ECO:0000256" key="1">
    <source>
        <dbReference type="SAM" id="MobiDB-lite"/>
    </source>
</evidence>
<feature type="domain" description="DUF7551" evidence="2">
    <location>
        <begin position="113"/>
        <end position="299"/>
    </location>
</feature>
<dbReference type="Pfam" id="PF24422">
    <property type="entry name" value="DUF7552"/>
    <property type="match status" value="1"/>
</dbReference>
<evidence type="ECO:0000313" key="6">
    <source>
        <dbReference type="Proteomes" id="UP000830542"/>
    </source>
</evidence>